<evidence type="ECO:0008006" key="3">
    <source>
        <dbReference type="Google" id="ProtNLM"/>
    </source>
</evidence>
<feature type="coiled-coil region" evidence="1">
    <location>
        <begin position="53"/>
        <end position="80"/>
    </location>
</feature>
<evidence type="ECO:0000256" key="1">
    <source>
        <dbReference type="SAM" id="Coils"/>
    </source>
</evidence>
<reference evidence="2" key="1">
    <citation type="journal article" date="2021" name="Proc. Natl. Acad. Sci. U.S.A.">
        <title>A Catalog of Tens of Thousands of Viruses from Human Metagenomes Reveals Hidden Associations with Chronic Diseases.</title>
        <authorList>
            <person name="Tisza M.J."/>
            <person name="Buck C.B."/>
        </authorList>
    </citation>
    <scope>NUCLEOTIDE SEQUENCE</scope>
    <source>
        <strain evidence="2">CtsBB38</strain>
    </source>
</reference>
<dbReference type="EMBL" id="BK014999">
    <property type="protein sequence ID" value="DAD86478.1"/>
    <property type="molecule type" value="Genomic_DNA"/>
</dbReference>
<evidence type="ECO:0000313" key="2">
    <source>
        <dbReference type="EMBL" id="DAD86478.1"/>
    </source>
</evidence>
<sequence>MKINKEFEITTDKDKNYVLIQTYKTKVGTYTTKERYYPTLEKALNDCLKLGILQTELKDLKTVLDTLNKLEKDIKKSLKEGKLND</sequence>
<organism evidence="2">
    <name type="scientific">Siphoviridae sp. ctsBB38</name>
    <dbReference type="NCBI Taxonomy" id="2826482"/>
    <lineage>
        <taxon>Viruses</taxon>
        <taxon>Duplodnaviria</taxon>
        <taxon>Heunggongvirae</taxon>
        <taxon>Uroviricota</taxon>
        <taxon>Caudoviricetes</taxon>
    </lineage>
</organism>
<proteinExistence type="predicted"/>
<accession>A0A8S5MVU7</accession>
<name>A0A8S5MVU7_9CAUD</name>
<protein>
    <recommendedName>
        <fullName evidence="3">DUF5405 domain-containing protein</fullName>
    </recommendedName>
</protein>
<keyword evidence="1" id="KW-0175">Coiled coil</keyword>